<organism evidence="1 2">
    <name type="scientific">Melastoma candidum</name>
    <dbReference type="NCBI Taxonomy" id="119954"/>
    <lineage>
        <taxon>Eukaryota</taxon>
        <taxon>Viridiplantae</taxon>
        <taxon>Streptophyta</taxon>
        <taxon>Embryophyta</taxon>
        <taxon>Tracheophyta</taxon>
        <taxon>Spermatophyta</taxon>
        <taxon>Magnoliopsida</taxon>
        <taxon>eudicotyledons</taxon>
        <taxon>Gunneridae</taxon>
        <taxon>Pentapetalae</taxon>
        <taxon>rosids</taxon>
        <taxon>malvids</taxon>
        <taxon>Myrtales</taxon>
        <taxon>Melastomataceae</taxon>
        <taxon>Melastomatoideae</taxon>
        <taxon>Melastomateae</taxon>
        <taxon>Melastoma</taxon>
    </lineage>
</organism>
<evidence type="ECO:0000313" key="1">
    <source>
        <dbReference type="EMBL" id="KAI4364330.1"/>
    </source>
</evidence>
<proteinExistence type="predicted"/>
<name>A0ACB9QD27_9MYRT</name>
<keyword evidence="2" id="KW-1185">Reference proteome</keyword>
<evidence type="ECO:0000313" key="2">
    <source>
        <dbReference type="Proteomes" id="UP001057402"/>
    </source>
</evidence>
<dbReference type="EMBL" id="CM042885">
    <property type="protein sequence ID" value="KAI4364330.1"/>
    <property type="molecule type" value="Genomic_DNA"/>
</dbReference>
<comment type="caution">
    <text evidence="1">The sequence shown here is derived from an EMBL/GenBank/DDBJ whole genome shotgun (WGS) entry which is preliminary data.</text>
</comment>
<accession>A0ACB9QD27</accession>
<gene>
    <name evidence="1" type="ORF">MLD38_020438</name>
</gene>
<protein>
    <submittedName>
        <fullName evidence="1">Uncharacterized protein</fullName>
    </submittedName>
</protein>
<sequence length="146" mass="16856">MACLLYGIINFFVVFLLLLPSCVVVVAYDGTFKLRIWSGKLYQIESNYQKALEEEIKDDLALNTLQSPAMNYYCQKTELSTYMYDNDVTLYGHGVCTSSLSPQNCRDCIVYAYLEMKKVCIHSVGTQIQLMDCRLRYENYKFNNDG</sequence>
<reference evidence="2" key="1">
    <citation type="journal article" date="2023" name="Front. Plant Sci.">
        <title>Chromosomal-level genome assembly of Melastoma candidum provides insights into trichome evolution.</title>
        <authorList>
            <person name="Zhong Y."/>
            <person name="Wu W."/>
            <person name="Sun C."/>
            <person name="Zou P."/>
            <person name="Liu Y."/>
            <person name="Dai S."/>
            <person name="Zhou R."/>
        </authorList>
    </citation>
    <scope>NUCLEOTIDE SEQUENCE [LARGE SCALE GENOMIC DNA]</scope>
</reference>
<dbReference type="Proteomes" id="UP001057402">
    <property type="component" value="Chromosome 6"/>
</dbReference>